<dbReference type="EMBL" id="JBEPSJ010000006">
    <property type="protein sequence ID" value="MET4584075.1"/>
    <property type="molecule type" value="Genomic_DNA"/>
</dbReference>
<proteinExistence type="predicted"/>
<dbReference type="RefSeq" id="WP_354026241.1">
    <property type="nucleotide sequence ID" value="NZ_JBEPSJ010000006.1"/>
</dbReference>
<dbReference type="InterPro" id="IPR002575">
    <property type="entry name" value="Aminoglycoside_PTrfase"/>
</dbReference>
<feature type="region of interest" description="Disordered" evidence="1">
    <location>
        <begin position="1"/>
        <end position="20"/>
    </location>
</feature>
<accession>A0ABV2QSR9</accession>
<dbReference type="Proteomes" id="UP001549257">
    <property type="component" value="Unassembled WGS sequence"/>
</dbReference>
<dbReference type="SUPFAM" id="SSF56112">
    <property type="entry name" value="Protein kinase-like (PK-like)"/>
    <property type="match status" value="1"/>
</dbReference>
<keyword evidence="4" id="KW-1185">Reference proteome</keyword>
<protein>
    <recommendedName>
        <fullName evidence="2">Aminoglycoside phosphotransferase domain-containing protein</fullName>
    </recommendedName>
</protein>
<evidence type="ECO:0000313" key="3">
    <source>
        <dbReference type="EMBL" id="MET4584075.1"/>
    </source>
</evidence>
<dbReference type="Gene3D" id="3.90.1200.10">
    <property type="match status" value="1"/>
</dbReference>
<comment type="caution">
    <text evidence="3">The sequence shown here is derived from an EMBL/GenBank/DDBJ whole genome shotgun (WGS) entry which is preliminary data.</text>
</comment>
<evidence type="ECO:0000313" key="4">
    <source>
        <dbReference type="Proteomes" id="UP001549257"/>
    </source>
</evidence>
<sequence>MESRAYSVDGPLTGGNMNDVEREGDTVLRTSGPWTPTVHRYLRYLGLAGVTWAPRPIAIEGARERLSFVHGEVPLYPLPQWVWSDSVLEDGAARLRQLHDASIGFALDDAIWQSRAKVPAEVICHNDFAPHNLAFVDGEIVGAIDFDMCSPGPRLWDIAYFATRAVPLTATTPDGAPGMDVARERVETILRAYGSDASYSDVLRLAIIRLHDLAEMSREKAVELDKPHLLDEAADYERDAEFLSGLR</sequence>
<dbReference type="Pfam" id="PF01636">
    <property type="entry name" value="APH"/>
    <property type="match status" value="1"/>
</dbReference>
<organism evidence="3 4">
    <name type="scientific">Conyzicola nivalis</name>
    <dbReference type="NCBI Taxonomy" id="1477021"/>
    <lineage>
        <taxon>Bacteria</taxon>
        <taxon>Bacillati</taxon>
        <taxon>Actinomycetota</taxon>
        <taxon>Actinomycetes</taxon>
        <taxon>Micrococcales</taxon>
        <taxon>Microbacteriaceae</taxon>
        <taxon>Conyzicola</taxon>
    </lineage>
</organism>
<dbReference type="InterPro" id="IPR011009">
    <property type="entry name" value="Kinase-like_dom_sf"/>
</dbReference>
<name>A0ABV2QSR9_9MICO</name>
<reference evidence="3 4" key="1">
    <citation type="submission" date="2024-06" db="EMBL/GenBank/DDBJ databases">
        <title>Sorghum-associated microbial communities from plants grown in Nebraska, USA.</title>
        <authorList>
            <person name="Schachtman D."/>
        </authorList>
    </citation>
    <scope>NUCLEOTIDE SEQUENCE [LARGE SCALE GENOMIC DNA]</scope>
    <source>
        <strain evidence="3 4">2857</strain>
    </source>
</reference>
<gene>
    <name evidence="3" type="ORF">ABIE21_003613</name>
</gene>
<evidence type="ECO:0000256" key="1">
    <source>
        <dbReference type="SAM" id="MobiDB-lite"/>
    </source>
</evidence>
<feature type="domain" description="Aminoglycoside phosphotransferase" evidence="2">
    <location>
        <begin position="99"/>
        <end position="164"/>
    </location>
</feature>
<evidence type="ECO:0000259" key="2">
    <source>
        <dbReference type="Pfam" id="PF01636"/>
    </source>
</evidence>